<protein>
    <submittedName>
        <fullName evidence="5">GntR family transcriptional regulator</fullName>
    </submittedName>
</protein>
<dbReference type="PANTHER" id="PTHR43537">
    <property type="entry name" value="TRANSCRIPTIONAL REGULATOR, GNTR FAMILY"/>
    <property type="match status" value="1"/>
</dbReference>
<evidence type="ECO:0000313" key="6">
    <source>
        <dbReference type="Proteomes" id="UP000434223"/>
    </source>
</evidence>
<dbReference type="InterPro" id="IPR011711">
    <property type="entry name" value="GntR_C"/>
</dbReference>
<dbReference type="GO" id="GO:0003677">
    <property type="term" value="F:DNA binding"/>
    <property type="evidence" value="ECO:0007669"/>
    <property type="project" value="UniProtKB-KW"/>
</dbReference>
<dbReference type="Pfam" id="PF07729">
    <property type="entry name" value="FCD"/>
    <property type="match status" value="1"/>
</dbReference>
<dbReference type="GO" id="GO:0003700">
    <property type="term" value="F:DNA-binding transcription factor activity"/>
    <property type="evidence" value="ECO:0007669"/>
    <property type="project" value="InterPro"/>
</dbReference>
<reference evidence="5 6" key="1">
    <citation type="submission" date="2019-09" db="EMBL/GenBank/DDBJ databases">
        <title>Draft genome sequencing of Hungatella hathewayi 123Y-2.</title>
        <authorList>
            <person name="Lv Q."/>
            <person name="Li S."/>
        </authorList>
    </citation>
    <scope>NUCLEOTIDE SEQUENCE [LARGE SCALE GENOMIC DNA]</scope>
    <source>
        <strain evidence="5 6">123Y-2</strain>
    </source>
</reference>
<dbReference type="Proteomes" id="UP000434223">
    <property type="component" value="Unassembled WGS sequence"/>
</dbReference>
<dbReference type="InterPro" id="IPR000524">
    <property type="entry name" value="Tscrpt_reg_HTH_GntR"/>
</dbReference>
<dbReference type="SUPFAM" id="SSF48008">
    <property type="entry name" value="GntR ligand-binding domain-like"/>
    <property type="match status" value="1"/>
</dbReference>
<keyword evidence="3" id="KW-0804">Transcription</keyword>
<dbReference type="AlphaFoldDB" id="A0AAW9WDV3"/>
<dbReference type="PROSITE" id="PS50949">
    <property type="entry name" value="HTH_GNTR"/>
    <property type="match status" value="1"/>
</dbReference>
<dbReference type="Gene3D" id="1.20.120.530">
    <property type="entry name" value="GntR ligand-binding domain-like"/>
    <property type="match status" value="1"/>
</dbReference>
<keyword evidence="2" id="KW-0238">DNA-binding</keyword>
<evidence type="ECO:0000256" key="2">
    <source>
        <dbReference type="ARBA" id="ARBA00023125"/>
    </source>
</evidence>
<dbReference type="SMART" id="SM00895">
    <property type="entry name" value="FCD"/>
    <property type="match status" value="1"/>
</dbReference>
<sequence length="232" mass="27434">MSMKVFEKKQMENNREYAYRLLRDNIMTFRLVPGQSLNENELSELMHVSRTPVHEAILMLKEESLVDVFPQSGSRVSGIDLETLNEGLFLRLQVEPVIISQTAGNLTKEQIVRLKENLEAQETAALQETYLDTFFKIDDEFHRMIYEFAKKARVWRAVRSVCSHYDRVRYLDAIDTKANIQIFVEEHKTIYSSLLSGEIVDFDFPKFYEGHLATYRKHFRQMLEKYPEYFNL</sequence>
<comment type="caution">
    <text evidence="5">The sequence shown here is derived from an EMBL/GenBank/DDBJ whole genome shotgun (WGS) entry which is preliminary data.</text>
</comment>
<accession>A0AAW9WDV3</accession>
<feature type="domain" description="HTH gntR-type" evidence="4">
    <location>
        <begin position="12"/>
        <end position="79"/>
    </location>
</feature>
<name>A0AAW9WDV3_9FIRM</name>
<organism evidence="5 6">
    <name type="scientific">Hungatella hathewayi</name>
    <dbReference type="NCBI Taxonomy" id="154046"/>
    <lineage>
        <taxon>Bacteria</taxon>
        <taxon>Bacillati</taxon>
        <taxon>Bacillota</taxon>
        <taxon>Clostridia</taxon>
        <taxon>Lachnospirales</taxon>
        <taxon>Lachnospiraceae</taxon>
        <taxon>Hungatella</taxon>
    </lineage>
</organism>
<dbReference type="Gene3D" id="1.10.10.10">
    <property type="entry name" value="Winged helix-like DNA-binding domain superfamily/Winged helix DNA-binding domain"/>
    <property type="match status" value="1"/>
</dbReference>
<dbReference type="Pfam" id="PF00392">
    <property type="entry name" value="GntR"/>
    <property type="match status" value="1"/>
</dbReference>
<dbReference type="InterPro" id="IPR036388">
    <property type="entry name" value="WH-like_DNA-bd_sf"/>
</dbReference>
<gene>
    <name evidence="5" type="ORF">GNE07_07755</name>
</gene>
<evidence type="ECO:0000313" key="5">
    <source>
        <dbReference type="EMBL" id="MUB62951.1"/>
    </source>
</evidence>
<dbReference type="CDD" id="cd07377">
    <property type="entry name" value="WHTH_GntR"/>
    <property type="match status" value="1"/>
</dbReference>
<dbReference type="PANTHER" id="PTHR43537:SF6">
    <property type="entry name" value="HTH-TYPE TRANSCRIPTIONAL REPRESSOR RSPR"/>
    <property type="match status" value="1"/>
</dbReference>
<keyword evidence="1" id="KW-0805">Transcription regulation</keyword>
<proteinExistence type="predicted"/>
<evidence type="ECO:0000256" key="1">
    <source>
        <dbReference type="ARBA" id="ARBA00023015"/>
    </source>
</evidence>
<dbReference type="EMBL" id="WNME01000004">
    <property type="protein sequence ID" value="MUB62951.1"/>
    <property type="molecule type" value="Genomic_DNA"/>
</dbReference>
<evidence type="ECO:0000259" key="4">
    <source>
        <dbReference type="PROSITE" id="PS50949"/>
    </source>
</evidence>
<dbReference type="SUPFAM" id="SSF46785">
    <property type="entry name" value="Winged helix' DNA-binding domain"/>
    <property type="match status" value="1"/>
</dbReference>
<evidence type="ECO:0000256" key="3">
    <source>
        <dbReference type="ARBA" id="ARBA00023163"/>
    </source>
</evidence>
<dbReference type="SMART" id="SM00345">
    <property type="entry name" value="HTH_GNTR"/>
    <property type="match status" value="1"/>
</dbReference>
<dbReference type="InterPro" id="IPR036390">
    <property type="entry name" value="WH_DNA-bd_sf"/>
</dbReference>
<dbReference type="InterPro" id="IPR008920">
    <property type="entry name" value="TF_FadR/GntR_C"/>
</dbReference>